<accession>A0ABX5W7Z0</accession>
<evidence type="ECO:0000256" key="1">
    <source>
        <dbReference type="ARBA" id="ARBA00004651"/>
    </source>
</evidence>
<dbReference type="PANTHER" id="PTHR30193">
    <property type="entry name" value="ABC TRANSPORTER PERMEASE PROTEIN"/>
    <property type="match status" value="1"/>
</dbReference>
<evidence type="ECO:0000313" key="10">
    <source>
        <dbReference type="Proteomes" id="UP000319298"/>
    </source>
</evidence>
<name>A0ABX5W7Z0_9BRAD</name>
<gene>
    <name evidence="9" type="ORF">FJN17_15310</name>
</gene>
<evidence type="ECO:0000256" key="6">
    <source>
        <dbReference type="ARBA" id="ARBA00023136"/>
    </source>
</evidence>
<dbReference type="InterPro" id="IPR000515">
    <property type="entry name" value="MetI-like"/>
</dbReference>
<reference evidence="10" key="1">
    <citation type="submission" date="2019-06" db="EMBL/GenBank/DDBJ databases">
        <title>Whole-Genome Sequence of Bradyrhizobium sp. 3 Strain 65S1MB.</title>
        <authorList>
            <person name="Bromfield E.S.P."/>
            <person name="Cloutier S."/>
            <person name="Nguyen H.D.T."/>
        </authorList>
    </citation>
    <scope>NUCLEOTIDE SEQUENCE [LARGE SCALE GENOMIC DNA]</scope>
    <source>
        <strain evidence="10">65S1MB</strain>
    </source>
</reference>
<evidence type="ECO:0000256" key="2">
    <source>
        <dbReference type="ARBA" id="ARBA00022448"/>
    </source>
</evidence>
<evidence type="ECO:0000256" key="7">
    <source>
        <dbReference type="RuleBase" id="RU363032"/>
    </source>
</evidence>
<keyword evidence="2 7" id="KW-0813">Transport</keyword>
<sequence length="324" mass="35601">MTILKEVGTAGPPALLEQRRAEARSIAQTTDWSRSVKYATFLLPSVALICCVMLYPLGYAVYSSLFNYDLGSGTHDLIGLDNYVTLLGEARFWAALGRTSLIVTCAVTSEFFIGLFVAYGLYQLVRGGRVLSLLMFLPHIVTPVVAALFLRWIFMGRWGLLSSILISFNIFPPDWLGDPNWARFTVVVADIWQFTPFIILVLLAALNTVDESLIEAAKLDGAGHWTLLFRILVPSVWPIIAFVLVIRVMDAFRSFDNIYVLTAGGPGTATETLTMYTYTTAFKLLKIGKASALGVLTLVFVGCVALAVITVLSRLSRGRGRSVI</sequence>
<evidence type="ECO:0000259" key="8">
    <source>
        <dbReference type="PROSITE" id="PS50928"/>
    </source>
</evidence>
<keyword evidence="5 7" id="KW-1133">Transmembrane helix</keyword>
<feature type="transmembrane region" description="Helical" evidence="7">
    <location>
        <begin position="227"/>
        <end position="246"/>
    </location>
</feature>
<feature type="transmembrane region" description="Helical" evidence="7">
    <location>
        <begin position="184"/>
        <end position="207"/>
    </location>
</feature>
<keyword evidence="6 7" id="KW-0472">Membrane</keyword>
<evidence type="ECO:0000256" key="4">
    <source>
        <dbReference type="ARBA" id="ARBA00022692"/>
    </source>
</evidence>
<feature type="transmembrane region" description="Helical" evidence="7">
    <location>
        <begin position="134"/>
        <end position="154"/>
    </location>
</feature>
<dbReference type="CDD" id="cd06261">
    <property type="entry name" value="TM_PBP2"/>
    <property type="match status" value="1"/>
</dbReference>
<dbReference type="InterPro" id="IPR051393">
    <property type="entry name" value="ABC_transporter_permease"/>
</dbReference>
<dbReference type="PANTHER" id="PTHR30193:SF45">
    <property type="entry name" value="ABC TRANSPORTER PERMEASE PROTEIN"/>
    <property type="match status" value="1"/>
</dbReference>
<organism evidence="9 10">
    <name type="scientific">Bradyrhizobium symbiodeficiens</name>
    <dbReference type="NCBI Taxonomy" id="1404367"/>
    <lineage>
        <taxon>Bacteria</taxon>
        <taxon>Pseudomonadati</taxon>
        <taxon>Pseudomonadota</taxon>
        <taxon>Alphaproteobacteria</taxon>
        <taxon>Hyphomicrobiales</taxon>
        <taxon>Nitrobacteraceae</taxon>
        <taxon>Bradyrhizobium</taxon>
    </lineage>
</organism>
<comment type="subcellular location">
    <subcellularLocation>
        <location evidence="1 7">Cell membrane</location>
        <topology evidence="1 7">Multi-pass membrane protein</topology>
    </subcellularLocation>
</comment>
<keyword evidence="10" id="KW-1185">Reference proteome</keyword>
<dbReference type="SUPFAM" id="SSF161098">
    <property type="entry name" value="MetI-like"/>
    <property type="match status" value="1"/>
</dbReference>
<dbReference type="Pfam" id="PF00528">
    <property type="entry name" value="BPD_transp_1"/>
    <property type="match status" value="1"/>
</dbReference>
<feature type="transmembrane region" description="Helical" evidence="7">
    <location>
        <begin position="101"/>
        <end position="122"/>
    </location>
</feature>
<dbReference type="RefSeq" id="WP_140480260.1">
    <property type="nucleotide sequence ID" value="NZ_CP041090.2"/>
</dbReference>
<evidence type="ECO:0000313" key="9">
    <source>
        <dbReference type="EMBL" id="QDF38812.1"/>
    </source>
</evidence>
<keyword evidence="4 7" id="KW-0812">Transmembrane</keyword>
<feature type="domain" description="ABC transmembrane type-1" evidence="8">
    <location>
        <begin position="96"/>
        <end position="308"/>
    </location>
</feature>
<comment type="similarity">
    <text evidence="7">Belongs to the binding-protein-dependent transport system permease family.</text>
</comment>
<dbReference type="EMBL" id="CP041090">
    <property type="protein sequence ID" value="QDF38812.1"/>
    <property type="molecule type" value="Genomic_DNA"/>
</dbReference>
<keyword evidence="3" id="KW-1003">Cell membrane</keyword>
<feature type="transmembrane region" description="Helical" evidence="7">
    <location>
        <begin position="290"/>
        <end position="312"/>
    </location>
</feature>
<evidence type="ECO:0000256" key="5">
    <source>
        <dbReference type="ARBA" id="ARBA00022989"/>
    </source>
</evidence>
<dbReference type="InterPro" id="IPR035906">
    <property type="entry name" value="MetI-like_sf"/>
</dbReference>
<feature type="transmembrane region" description="Helical" evidence="7">
    <location>
        <begin position="41"/>
        <end position="62"/>
    </location>
</feature>
<protein>
    <submittedName>
        <fullName evidence="9">Sugar ABC transporter permease</fullName>
    </submittedName>
</protein>
<proteinExistence type="inferred from homology"/>
<evidence type="ECO:0000256" key="3">
    <source>
        <dbReference type="ARBA" id="ARBA00022475"/>
    </source>
</evidence>
<dbReference type="PROSITE" id="PS50928">
    <property type="entry name" value="ABC_TM1"/>
    <property type="match status" value="1"/>
</dbReference>
<dbReference type="Gene3D" id="1.10.3720.10">
    <property type="entry name" value="MetI-like"/>
    <property type="match status" value="1"/>
</dbReference>
<reference evidence="9 10" key="2">
    <citation type="journal article" date="2020" name="Int. J. Syst. Evol. Microbiol.">
        <title>Description and complete genome sequences of Bradyrhizobium symbiodeficiens sp. nov., a non-symbiotic bacterium associated with legumes native to Canada.</title>
        <authorList>
            <person name="Bromfield E.S.P."/>
            <person name="Cloutier S."/>
            <person name="Nguyen H.D.T."/>
        </authorList>
    </citation>
    <scope>NUCLEOTIDE SEQUENCE [LARGE SCALE GENOMIC DNA]</scope>
    <source>
        <strain evidence="9 10">65S1MB</strain>
    </source>
</reference>
<dbReference type="Proteomes" id="UP000319298">
    <property type="component" value="Chromosome"/>
</dbReference>